<dbReference type="SUPFAM" id="SSF53448">
    <property type="entry name" value="Nucleotide-diphospho-sugar transferases"/>
    <property type="match status" value="1"/>
</dbReference>
<evidence type="ECO:0000313" key="3">
    <source>
        <dbReference type="EMBL" id="TMP62382.1"/>
    </source>
</evidence>
<dbReference type="Proteomes" id="UP000305730">
    <property type="component" value="Unassembled WGS sequence"/>
</dbReference>
<evidence type="ECO:0000259" key="1">
    <source>
        <dbReference type="Pfam" id="PF00535"/>
    </source>
</evidence>
<accession>A0A5S3XWJ2</accession>
<dbReference type="EMBL" id="PNCL01000008">
    <property type="protein sequence ID" value="TMP62382.1"/>
    <property type="molecule type" value="Genomic_DNA"/>
</dbReference>
<dbReference type="GO" id="GO:0016740">
    <property type="term" value="F:transferase activity"/>
    <property type="evidence" value="ECO:0007669"/>
    <property type="project" value="UniProtKB-KW"/>
</dbReference>
<dbReference type="PANTHER" id="PTHR43685">
    <property type="entry name" value="GLYCOSYLTRANSFERASE"/>
    <property type="match status" value="1"/>
</dbReference>
<dbReference type="OrthoDB" id="9802649at2"/>
<dbReference type="PANTHER" id="PTHR43685:SF2">
    <property type="entry name" value="GLYCOSYLTRANSFERASE 2-LIKE DOMAIN-CONTAINING PROTEIN"/>
    <property type="match status" value="1"/>
</dbReference>
<dbReference type="RefSeq" id="WP_138597268.1">
    <property type="nucleotide sequence ID" value="NZ_PNCK01000042.1"/>
</dbReference>
<proteinExistence type="predicted"/>
<protein>
    <submittedName>
        <fullName evidence="3">Glycosyl transferase</fullName>
    </submittedName>
</protein>
<evidence type="ECO:0000313" key="5">
    <source>
        <dbReference type="Proteomes" id="UP000307706"/>
    </source>
</evidence>
<sequence length="306" mass="34862">MKPDISVIIPNYNCKAYIGKALASVIKQTNVDVEIIVIDDGSTDGSVEWLEKAQQTYQQLMLIKQAQCGVVAARNKAITHAKADYVAFLDADDYWSEDKLSNQLAFMKSNPTCTLSFTNYMHVDEQYEQIIDCFSYWPEFYKKPLEGSTHYQLLNKGQDLLLYANVIGTSTVMVDKSAIINIDCFDGKLKSASDWDCWLKLASAGEVAYTYQCAMNYLMRSDSITSNRIKRIDAMKLILNRFINNNKVSWLTQLKAGARLNECYGEYHREMGQKIPALVSATKAFMLYPHKRNLRHLLHDLKNLTA</sequence>
<feature type="domain" description="Glycosyltransferase 2-like" evidence="1">
    <location>
        <begin position="6"/>
        <end position="132"/>
    </location>
</feature>
<evidence type="ECO:0000313" key="4">
    <source>
        <dbReference type="Proteomes" id="UP000305730"/>
    </source>
</evidence>
<gene>
    <name evidence="3" type="ORF">CWB96_01635</name>
    <name evidence="2" type="ORF">CWB97_12430</name>
</gene>
<dbReference type="Proteomes" id="UP000307706">
    <property type="component" value="Unassembled WGS sequence"/>
</dbReference>
<dbReference type="EMBL" id="PNCK01000042">
    <property type="protein sequence ID" value="TMP42148.1"/>
    <property type="molecule type" value="Genomic_DNA"/>
</dbReference>
<evidence type="ECO:0000313" key="2">
    <source>
        <dbReference type="EMBL" id="TMP42148.1"/>
    </source>
</evidence>
<dbReference type="InterPro" id="IPR050834">
    <property type="entry name" value="Glycosyltransf_2"/>
</dbReference>
<name>A0A5S3XWJ2_9GAMM</name>
<keyword evidence="3" id="KW-0808">Transferase</keyword>
<organism evidence="3 5">
    <name type="scientific">Pseudoalteromonas citrea</name>
    <dbReference type="NCBI Taxonomy" id="43655"/>
    <lineage>
        <taxon>Bacteria</taxon>
        <taxon>Pseudomonadati</taxon>
        <taxon>Pseudomonadota</taxon>
        <taxon>Gammaproteobacteria</taxon>
        <taxon>Alteromonadales</taxon>
        <taxon>Pseudoalteromonadaceae</taxon>
        <taxon>Pseudoalteromonas</taxon>
    </lineage>
</organism>
<dbReference type="CDD" id="cd00761">
    <property type="entry name" value="Glyco_tranf_GTA_type"/>
    <property type="match status" value="1"/>
</dbReference>
<dbReference type="InterPro" id="IPR029044">
    <property type="entry name" value="Nucleotide-diphossugar_trans"/>
</dbReference>
<dbReference type="Gene3D" id="3.90.550.10">
    <property type="entry name" value="Spore Coat Polysaccharide Biosynthesis Protein SpsA, Chain A"/>
    <property type="match status" value="1"/>
</dbReference>
<dbReference type="AlphaFoldDB" id="A0A5S3XWJ2"/>
<comment type="caution">
    <text evidence="3">The sequence shown here is derived from an EMBL/GenBank/DDBJ whole genome shotgun (WGS) entry which is preliminary data.</text>
</comment>
<reference evidence="4 5" key="2">
    <citation type="submission" date="2019-06" db="EMBL/GenBank/DDBJ databases">
        <title>Co-occurence of chitin degradation, pigmentation and bioactivity in marine Pseudoalteromonas.</title>
        <authorList>
            <person name="Sonnenschein E.C."/>
            <person name="Bech P.K."/>
        </authorList>
    </citation>
    <scope>NUCLEOTIDE SEQUENCE [LARGE SCALE GENOMIC DNA]</scope>
    <source>
        <strain evidence="5">S2231</strain>
        <strain evidence="4">S2233</strain>
    </source>
</reference>
<keyword evidence="4" id="KW-1185">Reference proteome</keyword>
<reference evidence="3" key="3">
    <citation type="submission" date="2019-09" db="EMBL/GenBank/DDBJ databases">
        <title>Co-occurence of chitin degradation, pigmentation and bioactivity in marine Pseudoalteromonas.</title>
        <authorList>
            <person name="Sonnenschein E.C."/>
            <person name="Bech P.K."/>
        </authorList>
    </citation>
    <scope>NUCLEOTIDE SEQUENCE</scope>
    <source>
        <strain evidence="3">S2231</strain>
        <strain evidence="2">S2233</strain>
    </source>
</reference>
<reference evidence="4 5" key="1">
    <citation type="submission" date="2017-12" db="EMBL/GenBank/DDBJ databases">
        <authorList>
            <person name="Paulsen S."/>
            <person name="Gram L.K."/>
        </authorList>
    </citation>
    <scope>NUCLEOTIDE SEQUENCE [LARGE SCALE GENOMIC DNA]</scope>
    <source>
        <strain evidence="3 5">S2231</strain>
        <strain evidence="2 4">S2233</strain>
    </source>
</reference>
<dbReference type="Pfam" id="PF00535">
    <property type="entry name" value="Glycos_transf_2"/>
    <property type="match status" value="1"/>
</dbReference>
<dbReference type="InterPro" id="IPR001173">
    <property type="entry name" value="Glyco_trans_2-like"/>
</dbReference>